<feature type="domain" description="HTH cro/C1-type" evidence="1">
    <location>
        <begin position="8"/>
        <end position="67"/>
    </location>
</feature>
<gene>
    <name evidence="2" type="ORF">HNQ43_000362</name>
</gene>
<sequence length="116" mass="13471">MANIGERIRKIRLLRNMMQGELTVAIGFEDNDYGRGRVLKYERGIRVPKEDMLIKISKALNINSYYLSQEDNTYALDLAYELFDWDDVLPFKFKKDENVVGFNLISNISVTLLMNG</sequence>
<dbReference type="AlphaFoldDB" id="A0A7W8D1P3"/>
<evidence type="ECO:0000313" key="2">
    <source>
        <dbReference type="EMBL" id="MBB5184324.1"/>
    </source>
</evidence>
<evidence type="ECO:0000313" key="3">
    <source>
        <dbReference type="Proteomes" id="UP000521313"/>
    </source>
</evidence>
<dbReference type="InterPro" id="IPR010982">
    <property type="entry name" value="Lambda_DNA-bd_dom_sf"/>
</dbReference>
<dbReference type="SMART" id="SM00530">
    <property type="entry name" value="HTH_XRE"/>
    <property type="match status" value="1"/>
</dbReference>
<dbReference type="Gene3D" id="1.10.260.40">
    <property type="entry name" value="lambda repressor-like DNA-binding domains"/>
    <property type="match status" value="1"/>
</dbReference>
<organism evidence="2 3">
    <name type="scientific">Faecalicoccus acidiformans</name>
    <dbReference type="NCBI Taxonomy" id="915173"/>
    <lineage>
        <taxon>Bacteria</taxon>
        <taxon>Bacillati</taxon>
        <taxon>Bacillota</taxon>
        <taxon>Erysipelotrichia</taxon>
        <taxon>Erysipelotrichales</taxon>
        <taxon>Erysipelotrichaceae</taxon>
        <taxon>Faecalicoccus</taxon>
    </lineage>
</organism>
<dbReference type="GO" id="GO:0003677">
    <property type="term" value="F:DNA binding"/>
    <property type="evidence" value="ECO:0007669"/>
    <property type="project" value="InterPro"/>
</dbReference>
<evidence type="ECO:0000259" key="1">
    <source>
        <dbReference type="PROSITE" id="PS50943"/>
    </source>
</evidence>
<dbReference type="SUPFAM" id="SSF47413">
    <property type="entry name" value="lambda repressor-like DNA-binding domains"/>
    <property type="match status" value="1"/>
</dbReference>
<name>A0A7W8D1P3_9FIRM</name>
<protein>
    <submittedName>
        <fullName evidence="2">Transcriptional regulator with XRE-family HTH domain</fullName>
    </submittedName>
</protein>
<comment type="caution">
    <text evidence="2">The sequence shown here is derived from an EMBL/GenBank/DDBJ whole genome shotgun (WGS) entry which is preliminary data.</text>
</comment>
<dbReference type="EMBL" id="JACHHD010000003">
    <property type="protein sequence ID" value="MBB5184324.1"/>
    <property type="molecule type" value="Genomic_DNA"/>
</dbReference>
<accession>A0A7W8D1P3</accession>
<dbReference type="Pfam" id="PF01381">
    <property type="entry name" value="HTH_3"/>
    <property type="match status" value="1"/>
</dbReference>
<dbReference type="InterPro" id="IPR001387">
    <property type="entry name" value="Cro/C1-type_HTH"/>
</dbReference>
<dbReference type="RefSeq" id="WP_183374213.1">
    <property type="nucleotide sequence ID" value="NZ_CAWVLV010000031.1"/>
</dbReference>
<dbReference type="Proteomes" id="UP000521313">
    <property type="component" value="Unassembled WGS sequence"/>
</dbReference>
<dbReference type="CDD" id="cd00093">
    <property type="entry name" value="HTH_XRE"/>
    <property type="match status" value="1"/>
</dbReference>
<dbReference type="PROSITE" id="PS50943">
    <property type="entry name" value="HTH_CROC1"/>
    <property type="match status" value="1"/>
</dbReference>
<proteinExistence type="predicted"/>
<reference evidence="2 3" key="1">
    <citation type="submission" date="2020-08" db="EMBL/GenBank/DDBJ databases">
        <title>Genomic Encyclopedia of Type Strains, Phase IV (KMG-IV): sequencing the most valuable type-strain genomes for metagenomic binning, comparative biology and taxonomic classification.</title>
        <authorList>
            <person name="Goeker M."/>
        </authorList>
    </citation>
    <scope>NUCLEOTIDE SEQUENCE [LARGE SCALE GENOMIC DNA]</scope>
    <source>
        <strain evidence="2 3">DSM 26963</strain>
    </source>
</reference>